<dbReference type="Proteomes" id="UP000760480">
    <property type="component" value="Unassembled WGS sequence"/>
</dbReference>
<dbReference type="PROSITE" id="PS51688">
    <property type="entry name" value="ICA"/>
    <property type="match status" value="1"/>
</dbReference>
<protein>
    <submittedName>
        <fullName evidence="2">Tail fiber domain-containing protein</fullName>
    </submittedName>
</protein>
<organism evidence="2 3">
    <name type="scientific">Candidatus Competibacter phosphatis</name>
    <dbReference type="NCBI Taxonomy" id="221280"/>
    <lineage>
        <taxon>Bacteria</taxon>
        <taxon>Pseudomonadati</taxon>
        <taxon>Pseudomonadota</taxon>
        <taxon>Gammaproteobacteria</taxon>
        <taxon>Candidatus Competibacteraceae</taxon>
        <taxon>Candidatus Competibacter</taxon>
    </lineage>
</organism>
<evidence type="ECO:0000259" key="1">
    <source>
        <dbReference type="PROSITE" id="PS51688"/>
    </source>
</evidence>
<evidence type="ECO:0000313" key="3">
    <source>
        <dbReference type="Proteomes" id="UP000760480"/>
    </source>
</evidence>
<gene>
    <name evidence="2" type="ORF">E4P82_07045</name>
</gene>
<dbReference type="Pfam" id="PF13884">
    <property type="entry name" value="Peptidase_S74"/>
    <property type="match status" value="1"/>
</dbReference>
<dbReference type="InterPro" id="IPR030392">
    <property type="entry name" value="S74_ICA"/>
</dbReference>
<dbReference type="EMBL" id="SPMZ01000018">
    <property type="protein sequence ID" value="NMQ18985.1"/>
    <property type="molecule type" value="Genomic_DNA"/>
</dbReference>
<keyword evidence="3" id="KW-1185">Reference proteome</keyword>
<comment type="caution">
    <text evidence="2">The sequence shown here is derived from an EMBL/GenBank/DDBJ whole genome shotgun (WGS) entry which is preliminary data.</text>
</comment>
<name>A0ABX1THX8_9GAMM</name>
<proteinExistence type="predicted"/>
<reference evidence="2 3" key="1">
    <citation type="submission" date="2019-03" db="EMBL/GenBank/DDBJ databases">
        <title>Metabolic reconstructions from genomes of highly enriched 'Candidatus Accumulibacter' and 'Candidatus Competibacter' bioreactor populations.</title>
        <authorList>
            <person name="Annavajhala M.K."/>
            <person name="Welles L."/>
            <person name="Abbas B."/>
            <person name="Sorokin D."/>
            <person name="Park H."/>
            <person name="Van Loosdrecht M."/>
            <person name="Chandran K."/>
        </authorList>
    </citation>
    <scope>NUCLEOTIDE SEQUENCE [LARGE SCALE GENOMIC DNA]</scope>
    <source>
        <strain evidence="2 3">SBR_G</strain>
    </source>
</reference>
<dbReference type="RefSeq" id="WP_169248249.1">
    <property type="nucleotide sequence ID" value="NZ_SPMZ01000018.1"/>
</dbReference>
<evidence type="ECO:0000313" key="2">
    <source>
        <dbReference type="EMBL" id="NMQ18985.1"/>
    </source>
</evidence>
<feature type="domain" description="Peptidase S74" evidence="1">
    <location>
        <begin position="5"/>
        <end position="81"/>
    </location>
</feature>
<sequence>MTKHSDRLTKENIVRIGIHPLGIGLYLFDYKPEFRDAWGHGRQFGVMADEIEKVMPEAVSVHLDGYKMVNYAMLGISRSLH</sequence>
<accession>A0ABX1THX8</accession>